<evidence type="ECO:0000313" key="3">
    <source>
        <dbReference type="EMBL" id="CAL6038222.1"/>
    </source>
</evidence>
<accession>A0AA86P2D7</accession>
<evidence type="ECO:0000313" key="5">
    <source>
        <dbReference type="Proteomes" id="UP001642409"/>
    </source>
</evidence>
<name>A0AA86P2D7_9EUKA</name>
<dbReference type="EMBL" id="CATOUU010001104">
    <property type="protein sequence ID" value="CAI9972137.1"/>
    <property type="molecule type" value="Genomic_DNA"/>
</dbReference>
<dbReference type="EMBL" id="CAXDID020000139">
    <property type="protein sequence ID" value="CAL6038222.1"/>
    <property type="molecule type" value="Genomic_DNA"/>
</dbReference>
<dbReference type="AlphaFoldDB" id="A0AA86P2D7"/>
<reference evidence="1" key="1">
    <citation type="submission" date="2023-06" db="EMBL/GenBank/DDBJ databases">
        <authorList>
            <person name="Kurt Z."/>
        </authorList>
    </citation>
    <scope>NUCLEOTIDE SEQUENCE</scope>
</reference>
<protein>
    <submittedName>
        <fullName evidence="3">Hypothetical_protein</fullName>
    </submittedName>
</protein>
<comment type="caution">
    <text evidence="1">The sequence shown here is derived from an EMBL/GenBank/DDBJ whole genome shotgun (WGS) entry which is preliminary data.</text>
</comment>
<dbReference type="Proteomes" id="UP001642409">
    <property type="component" value="Unassembled WGS sequence"/>
</dbReference>
<dbReference type="EMBL" id="CATOUU010000461">
    <property type="protein sequence ID" value="CAI9930308.1"/>
    <property type="molecule type" value="Genomic_DNA"/>
</dbReference>
<dbReference type="EMBL" id="CAXDID020000543">
    <property type="protein sequence ID" value="CAL6101334.1"/>
    <property type="molecule type" value="Genomic_DNA"/>
</dbReference>
<sequence length="143" mass="16310">MCNYDSQSCVQNKYLINLVRKMVLCCSGIQNQNIRGAEAIRRDKVKQGRNVPEGGNNSLRRQRCAKITFLGQNSIQVSQRRVNAKCELWRWWYACTSCNPAFVDQYAHAYNISLKSLSRTPGAAWGLYPMPGSCPLPETPFRF</sequence>
<reference evidence="3 5" key="2">
    <citation type="submission" date="2024-07" db="EMBL/GenBank/DDBJ databases">
        <authorList>
            <person name="Akdeniz Z."/>
        </authorList>
    </citation>
    <scope>NUCLEOTIDE SEQUENCE [LARGE SCALE GENOMIC DNA]</scope>
</reference>
<organism evidence="1">
    <name type="scientific">Hexamita inflata</name>
    <dbReference type="NCBI Taxonomy" id="28002"/>
    <lineage>
        <taxon>Eukaryota</taxon>
        <taxon>Metamonada</taxon>
        <taxon>Diplomonadida</taxon>
        <taxon>Hexamitidae</taxon>
        <taxon>Hexamitinae</taxon>
        <taxon>Hexamita</taxon>
    </lineage>
</organism>
<evidence type="ECO:0000313" key="4">
    <source>
        <dbReference type="EMBL" id="CAL6101334.1"/>
    </source>
</evidence>
<evidence type="ECO:0000313" key="2">
    <source>
        <dbReference type="EMBL" id="CAI9972137.1"/>
    </source>
</evidence>
<keyword evidence="5" id="KW-1185">Reference proteome</keyword>
<evidence type="ECO:0000313" key="1">
    <source>
        <dbReference type="EMBL" id="CAI9930308.1"/>
    </source>
</evidence>
<gene>
    <name evidence="1" type="ORF">HINF_LOCUS17953</name>
    <name evidence="3" type="ORF">HINF_LOCUS37261</name>
    <name evidence="2" type="ORF">HINF_LOCUS59782</name>
    <name evidence="4" type="ORF">HINF_LOCUS71140</name>
</gene>
<proteinExistence type="predicted"/>